<dbReference type="Gene3D" id="4.10.320.10">
    <property type="entry name" value="E3-binding domain"/>
    <property type="match status" value="1"/>
</dbReference>
<dbReference type="GO" id="GO:0006086">
    <property type="term" value="P:pyruvate decarboxylation to acetyl-CoA"/>
    <property type="evidence" value="ECO:0007669"/>
    <property type="project" value="InterPro"/>
</dbReference>
<feature type="compositionally biased region" description="Basic and acidic residues" evidence="6">
    <location>
        <begin position="95"/>
        <end position="116"/>
    </location>
</feature>
<dbReference type="STRING" id="869211.Spith_2008"/>
<organism evidence="9 10">
    <name type="scientific">Winmispira thermophila (strain ATCC 700085 / DSM 6578 / Z-1203)</name>
    <name type="common">Spirochaeta thermophila</name>
    <dbReference type="NCBI Taxonomy" id="869211"/>
    <lineage>
        <taxon>Bacteria</taxon>
        <taxon>Pseudomonadati</taxon>
        <taxon>Spirochaetota</taxon>
        <taxon>Spirochaetia</taxon>
        <taxon>Winmispirales</taxon>
        <taxon>Winmispiraceae</taxon>
        <taxon>Winmispira</taxon>
    </lineage>
</organism>
<dbReference type="HOGENOM" id="CLU_016733_10_2_12"/>
<evidence type="ECO:0000313" key="10">
    <source>
        <dbReference type="Proteomes" id="UP000007254"/>
    </source>
</evidence>
<dbReference type="Gene3D" id="3.30.559.10">
    <property type="entry name" value="Chloramphenicol acetyltransferase-like domain"/>
    <property type="match status" value="1"/>
</dbReference>
<dbReference type="AlphaFoldDB" id="G0GEC9"/>
<dbReference type="RefSeq" id="WP_014625586.1">
    <property type="nucleotide sequence ID" value="NC_017583.1"/>
</dbReference>
<dbReference type="PANTHER" id="PTHR23151">
    <property type="entry name" value="DIHYDROLIPOAMIDE ACETYL/SUCCINYL-TRANSFERASE-RELATED"/>
    <property type="match status" value="1"/>
</dbReference>
<dbReference type="InterPro" id="IPR001078">
    <property type="entry name" value="2-oxoacid_DH_actylTfrase"/>
</dbReference>
<dbReference type="InterPro" id="IPR011053">
    <property type="entry name" value="Single_hybrid_motif"/>
</dbReference>
<dbReference type="InterPro" id="IPR045257">
    <property type="entry name" value="E2/Pdx1"/>
</dbReference>
<dbReference type="GO" id="GO:0016746">
    <property type="term" value="F:acyltransferase activity"/>
    <property type="evidence" value="ECO:0007669"/>
    <property type="project" value="UniProtKB-KW"/>
</dbReference>
<evidence type="ECO:0000256" key="2">
    <source>
        <dbReference type="ARBA" id="ARBA00007317"/>
    </source>
</evidence>
<reference evidence="9 10" key="1">
    <citation type="submission" date="2011-06" db="EMBL/GenBank/DDBJ databases">
        <title>The complete genome of Spirochaeta thermophila DSM 6578.</title>
        <authorList>
            <consortium name="US DOE Joint Genome Institute (JGI-PGF)"/>
            <person name="Lucas S."/>
            <person name="Lapidus A."/>
            <person name="Bruce D."/>
            <person name="Goodwin L."/>
            <person name="Pitluck S."/>
            <person name="Peters L."/>
            <person name="Kyrpides N."/>
            <person name="Mavromatis K."/>
            <person name="Ivanova N."/>
            <person name="Mikailova N."/>
            <person name="Pagani I."/>
            <person name="Chertkov O."/>
            <person name="Detter J.C."/>
            <person name="Tapia R."/>
            <person name="Han C."/>
            <person name="Land M."/>
            <person name="Hauser L."/>
            <person name="Markowitz V."/>
            <person name="Cheng J.-F."/>
            <person name="Hugenholtz P."/>
            <person name="Woyke T."/>
            <person name="Wu D."/>
            <person name="Spring S."/>
            <person name="Merkhoffer B."/>
            <person name="Schneider S."/>
            <person name="Klenk H.-P."/>
            <person name="Eisen J.A."/>
        </authorList>
    </citation>
    <scope>NUCLEOTIDE SEQUENCE [LARGE SCALE GENOMIC DNA]</scope>
    <source>
        <strain evidence="10">ATCC 700085 / DSM 6578 / Z-1203</strain>
    </source>
</reference>
<dbReference type="Pfam" id="PF00198">
    <property type="entry name" value="2-oxoacid_dh"/>
    <property type="match status" value="1"/>
</dbReference>
<dbReference type="Gene3D" id="2.40.50.100">
    <property type="match status" value="1"/>
</dbReference>
<evidence type="ECO:0000256" key="6">
    <source>
        <dbReference type="SAM" id="MobiDB-lite"/>
    </source>
</evidence>
<dbReference type="PROSITE" id="PS50968">
    <property type="entry name" value="BIOTINYL_LIPOYL"/>
    <property type="match status" value="1"/>
</dbReference>
<evidence type="ECO:0000256" key="1">
    <source>
        <dbReference type="ARBA" id="ARBA00001938"/>
    </source>
</evidence>
<dbReference type="OrthoDB" id="9805770at2"/>
<dbReference type="SUPFAM" id="SSF51230">
    <property type="entry name" value="Single hybrid motif"/>
    <property type="match status" value="1"/>
</dbReference>
<dbReference type="SUPFAM" id="SSF47005">
    <property type="entry name" value="Peripheral subunit-binding domain of 2-oxo acid dehydrogenase complex"/>
    <property type="match status" value="1"/>
</dbReference>
<evidence type="ECO:0000256" key="5">
    <source>
        <dbReference type="RuleBase" id="RU003423"/>
    </source>
</evidence>
<comment type="similarity">
    <text evidence="2 5">Belongs to the 2-oxoacid dehydrogenase family.</text>
</comment>
<dbReference type="Proteomes" id="UP000007254">
    <property type="component" value="Chromosome"/>
</dbReference>
<comment type="cofactor">
    <cofactor evidence="1 5">
        <name>(R)-lipoate</name>
        <dbReference type="ChEBI" id="CHEBI:83088"/>
    </cofactor>
</comment>
<dbReference type="SUPFAM" id="SSF52777">
    <property type="entry name" value="CoA-dependent acyltransferases"/>
    <property type="match status" value="1"/>
</dbReference>
<proteinExistence type="inferred from homology"/>
<keyword evidence="5" id="KW-0012">Acyltransferase</keyword>
<evidence type="ECO:0000256" key="3">
    <source>
        <dbReference type="ARBA" id="ARBA00022823"/>
    </source>
</evidence>
<dbReference type="GO" id="GO:0045254">
    <property type="term" value="C:pyruvate dehydrogenase complex"/>
    <property type="evidence" value="ECO:0007669"/>
    <property type="project" value="InterPro"/>
</dbReference>
<feature type="domain" description="Peripheral subunit-binding (PSBD)" evidence="8">
    <location>
        <begin position="160"/>
        <end position="197"/>
    </location>
</feature>
<evidence type="ECO:0000256" key="4">
    <source>
        <dbReference type="ARBA" id="ARBA00025211"/>
    </source>
</evidence>
<comment type="function">
    <text evidence="4">The pyruvate dehydrogenase complex catalyzes the overall conversion of pyruvate to acetyl-CoA and CO(2). It contains multiple copies of three enzymatic components: pyruvate dehydrogenase (E1), dihydrolipoamide acetyltransferase (E2) and lipoamide dehydrogenase (E3).</text>
</comment>
<dbReference type="PANTHER" id="PTHR23151:SF90">
    <property type="entry name" value="DIHYDROLIPOYLLYSINE-RESIDUE ACETYLTRANSFERASE COMPONENT OF PYRUVATE DEHYDROGENASE COMPLEX, MITOCHONDRIAL-RELATED"/>
    <property type="match status" value="1"/>
</dbReference>
<evidence type="ECO:0000313" key="9">
    <source>
        <dbReference type="EMBL" id="AEJ62266.1"/>
    </source>
</evidence>
<keyword evidence="5" id="KW-0808">Transferase</keyword>
<dbReference type="EMBL" id="CP002903">
    <property type="protein sequence ID" value="AEJ62266.1"/>
    <property type="molecule type" value="Genomic_DNA"/>
</dbReference>
<dbReference type="InterPro" id="IPR000089">
    <property type="entry name" value="Biotin_lipoyl"/>
</dbReference>
<feature type="domain" description="Lipoyl-binding" evidence="7">
    <location>
        <begin position="2"/>
        <end position="77"/>
    </location>
</feature>
<evidence type="ECO:0000259" key="8">
    <source>
        <dbReference type="PROSITE" id="PS51826"/>
    </source>
</evidence>
<gene>
    <name evidence="9" type="ordered locus">Spith_2008</name>
</gene>
<dbReference type="KEGG" id="stq:Spith_2008"/>
<dbReference type="Pfam" id="PF02817">
    <property type="entry name" value="E3_binding"/>
    <property type="match status" value="1"/>
</dbReference>
<accession>G0GEC9</accession>
<dbReference type="InterPro" id="IPR004167">
    <property type="entry name" value="PSBD"/>
</dbReference>
<evidence type="ECO:0000259" key="7">
    <source>
        <dbReference type="PROSITE" id="PS50968"/>
    </source>
</evidence>
<feature type="region of interest" description="Disordered" evidence="6">
    <location>
        <begin position="93"/>
        <end position="121"/>
    </location>
</feature>
<protein>
    <recommendedName>
        <fullName evidence="5">Dihydrolipoamide acetyltransferase component of pyruvate dehydrogenase complex</fullName>
        <ecNumber evidence="5">2.3.1.-</ecNumber>
    </recommendedName>
</protein>
<keyword evidence="3 5" id="KW-0450">Lipoyl</keyword>
<dbReference type="InterPro" id="IPR036625">
    <property type="entry name" value="E3-bd_dom_sf"/>
</dbReference>
<name>G0GEC9_WINT7</name>
<dbReference type="EC" id="2.3.1.-" evidence="5"/>
<dbReference type="Pfam" id="PF00364">
    <property type="entry name" value="Biotin_lipoyl"/>
    <property type="match status" value="1"/>
</dbReference>
<dbReference type="PROSITE" id="PS51826">
    <property type="entry name" value="PSBD"/>
    <property type="match status" value="1"/>
</dbReference>
<dbReference type="FunFam" id="2.40.50.100:FF:000010">
    <property type="entry name" value="Acetyltransferase component of pyruvate dehydrogenase complex"/>
    <property type="match status" value="1"/>
</dbReference>
<keyword evidence="10" id="KW-1185">Reference proteome</keyword>
<dbReference type="InterPro" id="IPR023213">
    <property type="entry name" value="CAT-like_dom_sf"/>
</dbReference>
<dbReference type="CDD" id="cd06849">
    <property type="entry name" value="lipoyl_domain"/>
    <property type="match status" value="1"/>
</dbReference>
<sequence>MAEKVLMIALSPTMEEGTIVAWHKNKGDRVESGDVLCEVETDKATMDYESTQSGVLLEILKKEGEKARVGEVIAVLGEEGEDVSSILAEISSDTGETKAVEKGGGAREREEPRVEVESAASPLGAEKKAVRVKTGERRDVREPVETGGTVELPLPPGRVKASPLARKRAKELGVDLRVVRGSGPGGRVTVQDVEEAAKAGHAAPLAASGGPRRVAGGLEPVTPMRAAIARRLSESKRTAPHFTLTVKVRADRLVALREQVNESREERLSFNAFLMKLAAEALVRHPQILSSWEGEAIRYFDSVDIGLAVALPGGLITPVVRSCEYKTVEEIDHELKDLIARAREAKLAPEEYSGAGFTISNLGSYGITEFTAIINPPASAILAVGAVTTEPVWEGGGVVPARIVRLTLSCDHRTIDGALGAAFMADLAKYLEEPGRALV</sequence>